<dbReference type="Proteomes" id="UP000789901">
    <property type="component" value="Unassembled WGS sequence"/>
</dbReference>
<name>A0ABN7WWY2_GIGMA</name>
<keyword evidence="2" id="KW-1185">Reference proteome</keyword>
<accession>A0ABN7WWY2</accession>
<comment type="caution">
    <text evidence="1">The sequence shown here is derived from an EMBL/GenBank/DDBJ whole genome shotgun (WGS) entry which is preliminary data.</text>
</comment>
<gene>
    <name evidence="1" type="ORF">GMARGA_LOCUS36179</name>
</gene>
<proteinExistence type="predicted"/>
<feature type="non-terminal residue" evidence="1">
    <location>
        <position position="1"/>
    </location>
</feature>
<reference evidence="1 2" key="1">
    <citation type="submission" date="2021-06" db="EMBL/GenBank/DDBJ databases">
        <authorList>
            <person name="Kallberg Y."/>
            <person name="Tangrot J."/>
            <person name="Rosling A."/>
        </authorList>
    </citation>
    <scope>NUCLEOTIDE SEQUENCE [LARGE SCALE GENOMIC DNA]</scope>
    <source>
        <strain evidence="1 2">120-4 pot B 10/14</strain>
    </source>
</reference>
<evidence type="ECO:0000313" key="1">
    <source>
        <dbReference type="EMBL" id="CAG8842792.1"/>
    </source>
</evidence>
<organism evidence="1 2">
    <name type="scientific">Gigaspora margarita</name>
    <dbReference type="NCBI Taxonomy" id="4874"/>
    <lineage>
        <taxon>Eukaryota</taxon>
        <taxon>Fungi</taxon>
        <taxon>Fungi incertae sedis</taxon>
        <taxon>Mucoromycota</taxon>
        <taxon>Glomeromycotina</taxon>
        <taxon>Glomeromycetes</taxon>
        <taxon>Diversisporales</taxon>
        <taxon>Gigasporaceae</taxon>
        <taxon>Gigaspora</taxon>
    </lineage>
</organism>
<sequence>KELNIKIKIILETFNQEENNKRIQELKSANIKLDGVVELSECKEIKEISK</sequence>
<evidence type="ECO:0000313" key="2">
    <source>
        <dbReference type="Proteomes" id="UP000789901"/>
    </source>
</evidence>
<protein>
    <submittedName>
        <fullName evidence="1">18243_t:CDS:1</fullName>
    </submittedName>
</protein>
<dbReference type="EMBL" id="CAJVQB010070223">
    <property type="protein sequence ID" value="CAG8842792.1"/>
    <property type="molecule type" value="Genomic_DNA"/>
</dbReference>